<gene>
    <name evidence="2" type="ORF">CC84DRAFT_1078101</name>
</gene>
<evidence type="ECO:0000256" key="1">
    <source>
        <dbReference type="SAM" id="MobiDB-lite"/>
    </source>
</evidence>
<feature type="compositionally biased region" description="Acidic residues" evidence="1">
    <location>
        <begin position="435"/>
        <end position="445"/>
    </location>
</feature>
<proteinExistence type="predicted"/>
<name>A0A177CX68_9PLEO</name>
<evidence type="ECO:0000313" key="3">
    <source>
        <dbReference type="Proteomes" id="UP000077069"/>
    </source>
</evidence>
<reference evidence="2 3" key="1">
    <citation type="submission" date="2016-05" db="EMBL/GenBank/DDBJ databases">
        <title>Comparative analysis of secretome profiles of manganese(II)-oxidizing ascomycete fungi.</title>
        <authorList>
            <consortium name="DOE Joint Genome Institute"/>
            <person name="Zeiner C.A."/>
            <person name="Purvine S.O."/>
            <person name="Zink E.M."/>
            <person name="Wu S."/>
            <person name="Pasa-Tolic L."/>
            <person name="Chaput D.L."/>
            <person name="Haridas S."/>
            <person name="Grigoriev I.V."/>
            <person name="Santelli C.M."/>
            <person name="Hansel C.M."/>
        </authorList>
    </citation>
    <scope>NUCLEOTIDE SEQUENCE [LARGE SCALE GENOMIC DNA]</scope>
    <source>
        <strain evidence="2 3">AP3s5-JAC2a</strain>
    </source>
</reference>
<feature type="region of interest" description="Disordered" evidence="1">
    <location>
        <begin position="370"/>
        <end position="461"/>
    </location>
</feature>
<evidence type="ECO:0000313" key="2">
    <source>
        <dbReference type="EMBL" id="OAG12164.1"/>
    </source>
</evidence>
<dbReference type="Proteomes" id="UP000077069">
    <property type="component" value="Unassembled WGS sequence"/>
</dbReference>
<dbReference type="EMBL" id="KV441548">
    <property type="protein sequence ID" value="OAG12164.1"/>
    <property type="molecule type" value="Genomic_DNA"/>
</dbReference>
<accession>A0A177CX68</accession>
<protein>
    <submittedName>
        <fullName evidence="2">Uncharacterized protein</fullName>
    </submittedName>
</protein>
<dbReference type="RefSeq" id="XP_018042529.1">
    <property type="nucleotide sequence ID" value="XM_018173786.1"/>
</dbReference>
<feature type="compositionally biased region" description="Polar residues" evidence="1">
    <location>
        <begin position="376"/>
        <end position="413"/>
    </location>
</feature>
<organism evidence="2 3">
    <name type="scientific">Paraphaeosphaeria sporulosa</name>
    <dbReference type="NCBI Taxonomy" id="1460663"/>
    <lineage>
        <taxon>Eukaryota</taxon>
        <taxon>Fungi</taxon>
        <taxon>Dikarya</taxon>
        <taxon>Ascomycota</taxon>
        <taxon>Pezizomycotina</taxon>
        <taxon>Dothideomycetes</taxon>
        <taxon>Pleosporomycetidae</taxon>
        <taxon>Pleosporales</taxon>
        <taxon>Massarineae</taxon>
        <taxon>Didymosphaeriaceae</taxon>
        <taxon>Paraphaeosphaeria</taxon>
    </lineage>
</organism>
<keyword evidence="3" id="KW-1185">Reference proteome</keyword>
<dbReference type="STRING" id="1460663.A0A177CX68"/>
<dbReference type="InParanoid" id="A0A177CX68"/>
<dbReference type="AlphaFoldDB" id="A0A177CX68"/>
<dbReference type="OrthoDB" id="3903581at2759"/>
<sequence>MQDGIGALESTHGHGPLLSPFEAIFTTYPPVLASLLAQISTATLLDLYHTSRHLRDFLKLYPLAWKTLSFRLPQPAVAMGSPGNETPDGRERQSRPYAFDALLKQIIGPHGACLTSLDLCNTAVSGTALSMQVLGPRSNTLRHLSVRGCKNVSIKYHIVPFLEPFTMDQMPDSAVELALKSLYTYRCRHHRRRPYLPQSLTRRDSDSDPTHQLIEICHKLGIWTDTAWCPTPGGRCYRRKDYHAGRAGPQNGEVWVPYDRLWRSSNRIGPADGVGEKLGQSDGRLWEISETGQDGEPLGTDSGAVSKGEGKHVPAHMRQSHKTFVENLYCAQCNEEILERCESCSVRMHCMGCRKTLCASCAFNKPIPRKREKSRQFASTAFGSGSTVGTTLNQASTGSNVSLQTPNHPAQPQQDDRFWWAPGATRSPNLMNESSQEDEDSDSDDGGNLNQGLPVPPPNRDPPKLNMHWCCLEPIFSGGGGIAVLGTGLGGRGADKIRAAPLPRTKQFEDPDFSNQLRPVDYIRELKNNGLYEYVLGEDVDLLTYLKQPSLELQAQTCPRGLCQDCYRSFRWKVTCRTCKNPICKEHDFRGLKFRKCGYRDMVTEREHVRAHTEPPRLIIPEFNPTKNAQRLPTGPPSFSQSSSSLITELDMGDQTPMSQSQILVPHVPPSSVEMSAANSVASHVSNFDPTSNAVPVPFVPVSSSRPRSLSTSGVRSRNLAFASNSARVGIPSSITNPLPLPCHPRHPVQWEGCGAYFCQYPRPVGDNRPQCPTLLKECTECAVLVCDQCNLANPTCTCTYCTVNFHCPTCSRKPDVRAKCRYEMETQAKLAEERRARERMEKERRGRTQADELAGAVFEFFKSLYTHDDVDEDDGPSITHQENVDIASQSTIVNTTSNQLSSPDSITVTTVFGVHEEPSNVTVISGPSTFPNHYSHASEEAETSDFDVMDELMHGSHVVTLNEADLGAFLAGGVNAPDIDSLLGIDTDSNMNDDGDDADIDTDEFDAESAVIDEFFDDGGLTPTMTTHASNL</sequence>
<dbReference type="GeneID" id="28757272"/>
<feature type="region of interest" description="Disordered" evidence="1">
    <location>
        <begin position="290"/>
        <end position="310"/>
    </location>
</feature>